<dbReference type="Proteomes" id="UP000682892">
    <property type="component" value="Chromosome 2"/>
</dbReference>
<evidence type="ECO:0000313" key="2">
    <source>
        <dbReference type="Proteomes" id="UP000682892"/>
    </source>
</evidence>
<protein>
    <submittedName>
        <fullName evidence="1">AAEL005674-PA</fullName>
    </submittedName>
</protein>
<organism evidence="1 2">
    <name type="scientific">Aedes aegypti</name>
    <name type="common">Yellowfever mosquito</name>
    <name type="synonym">Culex aegypti</name>
    <dbReference type="NCBI Taxonomy" id="7159"/>
    <lineage>
        <taxon>Eukaryota</taxon>
        <taxon>Metazoa</taxon>
        <taxon>Ecdysozoa</taxon>
        <taxon>Arthropoda</taxon>
        <taxon>Hexapoda</taxon>
        <taxon>Insecta</taxon>
        <taxon>Pterygota</taxon>
        <taxon>Neoptera</taxon>
        <taxon>Endopterygota</taxon>
        <taxon>Diptera</taxon>
        <taxon>Nematocera</taxon>
        <taxon>Culicoidea</taxon>
        <taxon>Culicidae</taxon>
        <taxon>Culicinae</taxon>
        <taxon>Aedini</taxon>
        <taxon>Aedes</taxon>
        <taxon>Stegomyia</taxon>
    </lineage>
</organism>
<reference evidence="1" key="2">
    <citation type="journal article" date="2007" name="Science">
        <title>Genome sequence of Aedes aegypti, a major arbovirus vector.</title>
        <authorList>
            <person name="Nene V."/>
            <person name="Wortman J.R."/>
            <person name="Lawson D."/>
            <person name="Haas B."/>
            <person name="Kodira C."/>
            <person name="Tu Z.J."/>
            <person name="Loftus B."/>
            <person name="Xi Z."/>
            <person name="Megy K."/>
            <person name="Grabherr M."/>
            <person name="Ren Q."/>
            <person name="Zdobnov E.M."/>
            <person name="Lobo N.F."/>
            <person name="Campbell K.S."/>
            <person name="Brown S.E."/>
            <person name="Bonaldo M.F."/>
            <person name="Zhu J."/>
            <person name="Sinkins S.P."/>
            <person name="Hogenkamp D.G."/>
            <person name="Amedeo P."/>
            <person name="Arensburger P."/>
            <person name="Atkinson P.W."/>
            <person name="Bidwell S."/>
            <person name="Biedler J."/>
            <person name="Birney E."/>
            <person name="Bruggner R.V."/>
            <person name="Costas J."/>
            <person name="Coy M.R."/>
            <person name="Crabtree J."/>
            <person name="Crawford M."/>
            <person name="Debruyn B."/>
            <person name="Decaprio D."/>
            <person name="Eiglmeier K."/>
            <person name="Eisenstadt E."/>
            <person name="El-Dorry H."/>
            <person name="Gelbart W.M."/>
            <person name="Gomes S.L."/>
            <person name="Hammond M."/>
            <person name="Hannick L.I."/>
            <person name="Hogan J.R."/>
            <person name="Holmes M.H."/>
            <person name="Jaffe D."/>
            <person name="Johnston J.S."/>
            <person name="Kennedy R.C."/>
            <person name="Koo H."/>
            <person name="Kravitz S."/>
            <person name="Kriventseva E.V."/>
            <person name="Kulp D."/>
            <person name="Labutti K."/>
            <person name="Lee E."/>
            <person name="Li S."/>
            <person name="Lovin D.D."/>
            <person name="Mao C."/>
            <person name="Mauceli E."/>
            <person name="Menck C.F."/>
            <person name="Miller J.R."/>
            <person name="Montgomery P."/>
            <person name="Mori A."/>
            <person name="Nascimento A.L."/>
            <person name="Naveira H.F."/>
            <person name="Nusbaum C."/>
            <person name="O'leary S."/>
            <person name="Orvis J."/>
            <person name="Pertea M."/>
            <person name="Quesneville H."/>
            <person name="Reidenbach K.R."/>
            <person name="Rogers Y.H."/>
            <person name="Roth C.W."/>
            <person name="Schneider J.R."/>
            <person name="Schatz M."/>
            <person name="Shumway M."/>
            <person name="Stanke M."/>
            <person name="Stinson E.O."/>
            <person name="Tubio J.M."/>
            <person name="Vanzee J.P."/>
            <person name="Verjovski-Almeida S."/>
            <person name="Werner D."/>
            <person name="White O."/>
            <person name="Wyder S."/>
            <person name="Zeng Q."/>
            <person name="Zhao Q."/>
            <person name="Zhao Y."/>
            <person name="Hill C.A."/>
            <person name="Raikhel A.S."/>
            <person name="Soares M.B."/>
            <person name="Knudson D.L."/>
            <person name="Lee N.H."/>
            <person name="Galagan J."/>
            <person name="Salzberg S.L."/>
            <person name="Paulsen I.T."/>
            <person name="Dimopoulos G."/>
            <person name="Collins F.H."/>
            <person name="Birren B."/>
            <person name="Fraser-Liggett C.M."/>
            <person name="Severson D.W."/>
        </authorList>
    </citation>
    <scope>NUCLEOTIDE SEQUENCE [LARGE SCALE GENOMIC DNA]</scope>
    <source>
        <strain evidence="1">Liverpool</strain>
    </source>
</reference>
<accession>Q179D6</accession>
<sequence>MENACAILPASTPDSCECESVTREFVDELQRRTTSTTVNIESKQIRTLFFHSAVVKCTHTQFD</sequence>
<reference evidence="1" key="1">
    <citation type="submission" date="2005-10" db="EMBL/GenBank/DDBJ databases">
        <authorList>
            <person name="Loftus B.J."/>
            <person name="Nene V.M."/>
            <person name="Hannick L.I."/>
            <person name="Bidwell S."/>
            <person name="Haas B."/>
            <person name="Amedeo P."/>
            <person name="Orvis J."/>
            <person name="Wortman J.R."/>
            <person name="White O.R."/>
            <person name="Salzberg S."/>
            <person name="Shumway M."/>
            <person name="Koo H."/>
            <person name="Zhao Y."/>
            <person name="Holmes M."/>
            <person name="Miller J."/>
            <person name="Schatz M."/>
            <person name="Pop M."/>
            <person name="Pai G."/>
            <person name="Utterback T."/>
            <person name="Rogers Y.-H."/>
            <person name="Kravitz S."/>
            <person name="Fraser C.M."/>
        </authorList>
    </citation>
    <scope>NUCLEOTIDE SEQUENCE</scope>
    <source>
        <strain evidence="1">Liverpool</strain>
    </source>
</reference>
<reference evidence="1" key="3">
    <citation type="submission" date="2012-09" db="EMBL/GenBank/DDBJ databases">
        <authorList>
            <consortium name="VectorBase"/>
        </authorList>
    </citation>
    <scope>NUCLEOTIDE SEQUENCE</scope>
    <source>
        <strain evidence="1">Liverpool</strain>
    </source>
</reference>
<gene>
    <name evidence="1" type="ORF">AaeL_AAEL005674</name>
</gene>
<dbReference type="PaxDb" id="7159-AAEL005674-PA"/>
<dbReference type="EMBL" id="CH477354">
    <property type="protein sequence ID" value="EAT42832.1"/>
    <property type="molecule type" value="Genomic_DNA"/>
</dbReference>
<evidence type="ECO:0000313" key="1">
    <source>
        <dbReference type="EMBL" id="EAT42832.1"/>
    </source>
</evidence>
<dbReference type="AlphaFoldDB" id="Q179D6"/>
<dbReference type="HOGENOM" id="CLU_2887633_0_0_1"/>
<name>Q179D6_AEDAE</name>
<proteinExistence type="predicted"/>